<evidence type="ECO:0000259" key="5">
    <source>
        <dbReference type="PROSITE" id="PS50931"/>
    </source>
</evidence>
<feature type="domain" description="HTH lysR-type" evidence="5">
    <location>
        <begin position="12"/>
        <end position="69"/>
    </location>
</feature>
<dbReference type="Gene3D" id="1.10.10.10">
    <property type="entry name" value="Winged helix-like DNA-binding domain superfamily/Winged helix DNA-binding domain"/>
    <property type="match status" value="1"/>
</dbReference>
<comment type="similarity">
    <text evidence="1">Belongs to the LysR transcriptional regulatory family.</text>
</comment>
<dbReference type="Gene3D" id="3.40.190.10">
    <property type="entry name" value="Periplasmic binding protein-like II"/>
    <property type="match status" value="2"/>
</dbReference>
<dbReference type="SUPFAM" id="SSF46785">
    <property type="entry name" value="Winged helix' DNA-binding domain"/>
    <property type="match status" value="1"/>
</dbReference>
<dbReference type="CDD" id="cd00090">
    <property type="entry name" value="HTH_ARSR"/>
    <property type="match status" value="1"/>
</dbReference>
<name>A0A6J4HXK2_9ACTN</name>
<dbReference type="Pfam" id="PF03466">
    <property type="entry name" value="LysR_substrate"/>
    <property type="match status" value="1"/>
</dbReference>
<evidence type="ECO:0000313" key="6">
    <source>
        <dbReference type="EMBL" id="CAA9234674.1"/>
    </source>
</evidence>
<dbReference type="GO" id="GO:0032993">
    <property type="term" value="C:protein-DNA complex"/>
    <property type="evidence" value="ECO:0007669"/>
    <property type="project" value="TreeGrafter"/>
</dbReference>
<evidence type="ECO:0000256" key="1">
    <source>
        <dbReference type="ARBA" id="ARBA00009437"/>
    </source>
</evidence>
<sequence>MVDRGPDLWDRVDVAHLAVLRELAEHGSVTAVAHATTMSPSAVSQQLKVLQRRLGVVLVERAGRGVRLTDAGQALAGIAATVSTSLATAEAEWQSYRGGVVGTVRLATFHSAGELLVPGLLDRLAAFPGIELETFDEDVLQDGFAALTARYDIVVAHRSDDVVPPTRDGIDVRPLLREPLDVALPLGHPLAGRARVTPGDVIDEDWIVPPAEFPLGRVLTAIAASAGRPVRVVRRTTHLPLMEKLVARGHGIALLPRHTTRERAVGQLALVPLADLRAGRVVEALLRPDRAARRAVQVVLDALAAEAALYRT</sequence>
<protein>
    <submittedName>
        <fullName evidence="6">Transcriptional regulator, LysR family</fullName>
    </submittedName>
</protein>
<dbReference type="InterPro" id="IPR005119">
    <property type="entry name" value="LysR_subst-bd"/>
</dbReference>
<dbReference type="GO" id="GO:0003700">
    <property type="term" value="F:DNA-binding transcription factor activity"/>
    <property type="evidence" value="ECO:0007669"/>
    <property type="project" value="InterPro"/>
</dbReference>
<dbReference type="EMBL" id="CADCTN010000085">
    <property type="protein sequence ID" value="CAA9234674.1"/>
    <property type="molecule type" value="Genomic_DNA"/>
</dbReference>
<dbReference type="PANTHER" id="PTHR30346:SF29">
    <property type="entry name" value="LYSR SUBSTRATE-BINDING"/>
    <property type="match status" value="1"/>
</dbReference>
<dbReference type="InterPro" id="IPR000847">
    <property type="entry name" value="LysR_HTH_N"/>
</dbReference>
<keyword evidence="3" id="KW-0238">DNA-binding</keyword>
<dbReference type="GO" id="GO:0003677">
    <property type="term" value="F:DNA binding"/>
    <property type="evidence" value="ECO:0007669"/>
    <property type="project" value="UniProtKB-KW"/>
</dbReference>
<proteinExistence type="inferred from homology"/>
<dbReference type="InterPro" id="IPR036388">
    <property type="entry name" value="WH-like_DNA-bd_sf"/>
</dbReference>
<dbReference type="PROSITE" id="PS50931">
    <property type="entry name" value="HTH_LYSR"/>
    <property type="match status" value="1"/>
</dbReference>
<keyword evidence="2" id="KW-0805">Transcription regulation</keyword>
<dbReference type="InterPro" id="IPR011991">
    <property type="entry name" value="ArsR-like_HTH"/>
</dbReference>
<gene>
    <name evidence="6" type="ORF">AVDCRST_MAG52-1247</name>
</gene>
<reference evidence="6" key="1">
    <citation type="submission" date="2020-02" db="EMBL/GenBank/DDBJ databases">
        <authorList>
            <person name="Meier V. D."/>
        </authorList>
    </citation>
    <scope>NUCLEOTIDE SEQUENCE</scope>
    <source>
        <strain evidence="6">AVDCRST_MAG52</strain>
    </source>
</reference>
<evidence type="ECO:0000256" key="3">
    <source>
        <dbReference type="ARBA" id="ARBA00023125"/>
    </source>
</evidence>
<organism evidence="6">
    <name type="scientific">uncultured Blastococcus sp</name>
    <dbReference type="NCBI Taxonomy" id="217144"/>
    <lineage>
        <taxon>Bacteria</taxon>
        <taxon>Bacillati</taxon>
        <taxon>Actinomycetota</taxon>
        <taxon>Actinomycetes</taxon>
        <taxon>Geodermatophilales</taxon>
        <taxon>Geodermatophilaceae</taxon>
        <taxon>Blastococcus</taxon>
        <taxon>environmental samples</taxon>
    </lineage>
</organism>
<dbReference type="Pfam" id="PF00126">
    <property type="entry name" value="HTH_1"/>
    <property type="match status" value="1"/>
</dbReference>
<accession>A0A6J4HXK2</accession>
<dbReference type="InterPro" id="IPR036390">
    <property type="entry name" value="WH_DNA-bd_sf"/>
</dbReference>
<dbReference type="SUPFAM" id="SSF53850">
    <property type="entry name" value="Periplasmic binding protein-like II"/>
    <property type="match status" value="1"/>
</dbReference>
<dbReference type="CDD" id="cd05466">
    <property type="entry name" value="PBP2_LTTR_substrate"/>
    <property type="match status" value="1"/>
</dbReference>
<evidence type="ECO:0000256" key="2">
    <source>
        <dbReference type="ARBA" id="ARBA00023015"/>
    </source>
</evidence>
<dbReference type="AlphaFoldDB" id="A0A6J4HXK2"/>
<evidence type="ECO:0000256" key="4">
    <source>
        <dbReference type="ARBA" id="ARBA00023163"/>
    </source>
</evidence>
<keyword evidence="4" id="KW-0804">Transcription</keyword>
<dbReference type="PANTHER" id="PTHR30346">
    <property type="entry name" value="TRANSCRIPTIONAL DUAL REGULATOR HCAR-RELATED"/>
    <property type="match status" value="1"/>
</dbReference>